<dbReference type="InterPro" id="IPR025966">
    <property type="entry name" value="OppC_N"/>
</dbReference>
<dbReference type="GO" id="GO:0015031">
    <property type="term" value="P:protein transport"/>
    <property type="evidence" value="ECO:0007669"/>
    <property type="project" value="UniProtKB-KW"/>
</dbReference>
<evidence type="ECO:0000256" key="9">
    <source>
        <dbReference type="RuleBase" id="RU363032"/>
    </source>
</evidence>
<evidence type="ECO:0000256" key="2">
    <source>
        <dbReference type="ARBA" id="ARBA00022448"/>
    </source>
</evidence>
<keyword evidence="6" id="KW-0653">Protein transport</keyword>
<dbReference type="GO" id="GO:0005886">
    <property type="term" value="C:plasma membrane"/>
    <property type="evidence" value="ECO:0007669"/>
    <property type="project" value="UniProtKB-SubCell"/>
</dbReference>
<dbReference type="Pfam" id="PF00528">
    <property type="entry name" value="BPD_transp_1"/>
    <property type="match status" value="1"/>
</dbReference>
<dbReference type="Gene3D" id="1.10.3720.10">
    <property type="entry name" value="MetI-like"/>
    <property type="match status" value="1"/>
</dbReference>
<proteinExistence type="inferred from homology"/>
<comment type="similarity">
    <text evidence="9">Belongs to the binding-protein-dependent transport system permease family.</text>
</comment>
<keyword evidence="3" id="KW-1003">Cell membrane</keyword>
<dbReference type="EMBL" id="NKXO01000026">
    <property type="protein sequence ID" value="PKQ68253.1"/>
    <property type="molecule type" value="Genomic_DNA"/>
</dbReference>
<dbReference type="InterPro" id="IPR000515">
    <property type="entry name" value="MetI-like"/>
</dbReference>
<keyword evidence="4 9" id="KW-0812">Transmembrane</keyword>
<keyword evidence="12" id="KW-1185">Reference proteome</keyword>
<evidence type="ECO:0000256" key="7">
    <source>
        <dbReference type="ARBA" id="ARBA00022989"/>
    </source>
</evidence>
<dbReference type="Proteomes" id="UP000233387">
    <property type="component" value="Unassembled WGS sequence"/>
</dbReference>
<feature type="transmembrane region" description="Helical" evidence="9">
    <location>
        <begin position="224"/>
        <end position="250"/>
    </location>
</feature>
<gene>
    <name evidence="11" type="ORF">Rain11_1721</name>
</gene>
<dbReference type="OrthoDB" id="9783218at2"/>
<dbReference type="PROSITE" id="PS50928">
    <property type="entry name" value="ABC_TM1"/>
    <property type="match status" value="1"/>
</dbReference>
<dbReference type="InterPro" id="IPR050366">
    <property type="entry name" value="BP-dependent_transpt_permease"/>
</dbReference>
<evidence type="ECO:0000259" key="10">
    <source>
        <dbReference type="PROSITE" id="PS50928"/>
    </source>
</evidence>
<dbReference type="CDD" id="cd06261">
    <property type="entry name" value="TM_PBP2"/>
    <property type="match status" value="1"/>
</dbReference>
<keyword evidence="8 9" id="KW-0472">Membrane</keyword>
<evidence type="ECO:0000256" key="5">
    <source>
        <dbReference type="ARBA" id="ARBA00022856"/>
    </source>
</evidence>
<dbReference type="AlphaFoldDB" id="A0A2N3IDF1"/>
<feature type="transmembrane region" description="Helical" evidence="9">
    <location>
        <begin position="257"/>
        <end position="279"/>
    </location>
</feature>
<feature type="domain" description="ABC transmembrane type-1" evidence="10">
    <location>
        <begin position="222"/>
        <end position="415"/>
    </location>
</feature>
<dbReference type="Pfam" id="PF12911">
    <property type="entry name" value="OppC_N"/>
    <property type="match status" value="1"/>
</dbReference>
<keyword evidence="5" id="KW-0571">Peptide transport</keyword>
<accession>A0A2N3IDF1</accession>
<evidence type="ECO:0000256" key="3">
    <source>
        <dbReference type="ARBA" id="ARBA00022475"/>
    </source>
</evidence>
<dbReference type="SUPFAM" id="SSF161098">
    <property type="entry name" value="MetI-like"/>
    <property type="match status" value="1"/>
</dbReference>
<evidence type="ECO:0000256" key="1">
    <source>
        <dbReference type="ARBA" id="ARBA00004651"/>
    </source>
</evidence>
<organism evidence="11 12">
    <name type="scientific">Raineya orbicola</name>
    <dbReference type="NCBI Taxonomy" id="2016530"/>
    <lineage>
        <taxon>Bacteria</taxon>
        <taxon>Pseudomonadati</taxon>
        <taxon>Bacteroidota</taxon>
        <taxon>Cytophagia</taxon>
        <taxon>Cytophagales</taxon>
        <taxon>Raineyaceae</taxon>
        <taxon>Raineya</taxon>
    </lineage>
</organism>
<keyword evidence="2 9" id="KW-0813">Transport</keyword>
<keyword evidence="7 9" id="KW-1133">Transmembrane helix</keyword>
<dbReference type="PANTHER" id="PTHR43386">
    <property type="entry name" value="OLIGOPEPTIDE TRANSPORT SYSTEM PERMEASE PROTEIN APPC"/>
    <property type="match status" value="1"/>
</dbReference>
<protein>
    <submittedName>
        <fullName evidence="11">Binding-protein-dependent transport system inner membrane component</fullName>
    </submittedName>
</protein>
<feature type="transmembrane region" description="Helical" evidence="9">
    <location>
        <begin position="335"/>
        <end position="356"/>
    </location>
</feature>
<dbReference type="PANTHER" id="PTHR43386:SF24">
    <property type="entry name" value="OLIGOPEPTIDE TRANSPORT SYSTEM PERMEASE PROTEIN AMID"/>
    <property type="match status" value="1"/>
</dbReference>
<dbReference type="GO" id="GO:0055085">
    <property type="term" value="P:transmembrane transport"/>
    <property type="evidence" value="ECO:0007669"/>
    <property type="project" value="InterPro"/>
</dbReference>
<dbReference type="GO" id="GO:0015833">
    <property type="term" value="P:peptide transport"/>
    <property type="evidence" value="ECO:0007669"/>
    <property type="project" value="UniProtKB-KW"/>
</dbReference>
<evidence type="ECO:0000313" key="11">
    <source>
        <dbReference type="EMBL" id="PKQ68253.1"/>
    </source>
</evidence>
<comment type="subcellular location">
    <subcellularLocation>
        <location evidence="1 9">Cell membrane</location>
        <topology evidence="1 9">Multi-pass membrane protein</topology>
    </subcellularLocation>
</comment>
<evidence type="ECO:0000256" key="4">
    <source>
        <dbReference type="ARBA" id="ARBA00022692"/>
    </source>
</evidence>
<feature type="transmembrane region" description="Helical" evidence="9">
    <location>
        <begin position="285"/>
        <end position="304"/>
    </location>
</feature>
<comment type="caution">
    <text evidence="11">The sequence shown here is derived from an EMBL/GenBank/DDBJ whole genome shotgun (WGS) entry which is preliminary data.</text>
</comment>
<dbReference type="RefSeq" id="WP_101358994.1">
    <property type="nucleotide sequence ID" value="NZ_NKXO01000026.1"/>
</dbReference>
<sequence>MQAVKEEVHHSPGYYVKKRFFSNITAVAGLVVVIIAVIVAILGYLIMPDSTPNADDGSVYVKLKPPGYEVTFLKKHKNIPQHKPSFFEKMLFGLPSEYTIVPIKSYQVNRETLEVTYIMEGVTNKDDSPKKEKYSLVAAVKSLYVGELNGLKNLSNAEKFNGKPYYTEGEKVFYIDYEGKINQTTKAEIISEFEQKNIEKRTFLLGTDKQGRDLLSRLILGTRISLGIGLVAVFISVILGVTLGSLAGFFGGKIDYAINFLMTIVWSIPQIMLVIVISLALGRGVLGAFIALGLTTWVEIARLVRGEIMAIKEKQYIEAARALGLSNFRIVFRHILPNLFGPLIVMISSNFAAAILTEAGLSFLGMGAQPPTPSWGMMVSEGKDFIGSDTGLGVHLIFYPSMAICLLVLAFNLLGNGLRDAYDPKTLVK</sequence>
<feature type="transmembrane region" description="Helical" evidence="9">
    <location>
        <begin position="20"/>
        <end position="46"/>
    </location>
</feature>
<evidence type="ECO:0000313" key="12">
    <source>
        <dbReference type="Proteomes" id="UP000233387"/>
    </source>
</evidence>
<name>A0A2N3IDF1_9BACT</name>
<reference evidence="11 12" key="1">
    <citation type="submission" date="2017-06" db="EMBL/GenBank/DDBJ databases">
        <title>Raineya orbicola gen. nov., sp. nov. a slightly thermophilic bacterium of the phylum Bacteroidetes and the description of Raineyaceae fam. nov.</title>
        <authorList>
            <person name="Albuquerque L."/>
            <person name="Polonia A.R.M."/>
            <person name="Barroso C."/>
            <person name="Froufe H.J.C."/>
            <person name="Lage O."/>
            <person name="Lobo-Da-Cunha A."/>
            <person name="Egas C."/>
            <person name="Da Costa M.S."/>
        </authorList>
    </citation>
    <scope>NUCLEOTIDE SEQUENCE [LARGE SCALE GENOMIC DNA]</scope>
    <source>
        <strain evidence="11 12">SPSPC-11</strain>
    </source>
</reference>
<evidence type="ECO:0000256" key="6">
    <source>
        <dbReference type="ARBA" id="ARBA00022927"/>
    </source>
</evidence>
<evidence type="ECO:0000256" key="8">
    <source>
        <dbReference type="ARBA" id="ARBA00023136"/>
    </source>
</evidence>
<dbReference type="InterPro" id="IPR035906">
    <property type="entry name" value="MetI-like_sf"/>
</dbReference>
<feature type="transmembrane region" description="Helical" evidence="9">
    <location>
        <begin position="397"/>
        <end position="415"/>
    </location>
</feature>